<comment type="caution">
    <text evidence="4">The sequence shown here is derived from an EMBL/GenBank/DDBJ whole genome shotgun (WGS) entry which is preliminary data.</text>
</comment>
<feature type="domain" description="FIIND" evidence="3">
    <location>
        <begin position="17"/>
        <end position="277"/>
    </location>
</feature>
<evidence type="ECO:0000256" key="1">
    <source>
        <dbReference type="ARBA" id="ARBA00004514"/>
    </source>
</evidence>
<gene>
    <name evidence="4" type="ORF">AKAME5_002936200</name>
</gene>
<dbReference type="PROSITE" id="PS51830">
    <property type="entry name" value="FIIND"/>
    <property type="match status" value="1"/>
</dbReference>
<evidence type="ECO:0000313" key="5">
    <source>
        <dbReference type="Proteomes" id="UP001279410"/>
    </source>
</evidence>
<organism evidence="4 5">
    <name type="scientific">Lates japonicus</name>
    <name type="common">Japanese lates</name>
    <dbReference type="NCBI Taxonomy" id="270547"/>
    <lineage>
        <taxon>Eukaryota</taxon>
        <taxon>Metazoa</taxon>
        <taxon>Chordata</taxon>
        <taxon>Craniata</taxon>
        <taxon>Vertebrata</taxon>
        <taxon>Euteleostomi</taxon>
        <taxon>Actinopterygii</taxon>
        <taxon>Neopterygii</taxon>
        <taxon>Teleostei</taxon>
        <taxon>Neoteleostei</taxon>
        <taxon>Acanthomorphata</taxon>
        <taxon>Carangaria</taxon>
        <taxon>Carangaria incertae sedis</taxon>
        <taxon>Centropomidae</taxon>
        <taxon>Lates</taxon>
    </lineage>
</organism>
<keyword evidence="2" id="KW-0963">Cytoplasm</keyword>
<dbReference type="AlphaFoldDB" id="A0AAD3REH4"/>
<dbReference type="Pfam" id="PF13553">
    <property type="entry name" value="FIIND"/>
    <property type="match status" value="1"/>
</dbReference>
<evidence type="ECO:0000259" key="3">
    <source>
        <dbReference type="PROSITE" id="PS51830"/>
    </source>
</evidence>
<proteinExistence type="predicted"/>
<reference evidence="4" key="1">
    <citation type="submission" date="2022-08" db="EMBL/GenBank/DDBJ databases">
        <title>Genome sequencing of akame (Lates japonicus).</title>
        <authorList>
            <person name="Hashiguchi Y."/>
            <person name="Takahashi H."/>
        </authorList>
    </citation>
    <scope>NUCLEOTIDE SEQUENCE</scope>
    <source>
        <strain evidence="4">Kochi</strain>
    </source>
</reference>
<keyword evidence="5" id="KW-1185">Reference proteome</keyword>
<accession>A0AAD3REH4</accession>
<evidence type="ECO:0000256" key="2">
    <source>
        <dbReference type="ARBA" id="ARBA00022490"/>
    </source>
</evidence>
<protein>
    <submittedName>
        <fullName evidence="4">NACHT, LRR and PYD domains-containing protein 1-like protein</fullName>
    </submittedName>
</protein>
<dbReference type="EMBL" id="BRZM01005826">
    <property type="protein sequence ID" value="GLD66093.1"/>
    <property type="molecule type" value="Genomic_DNA"/>
</dbReference>
<name>A0AAD3REH4_LATJO</name>
<comment type="subcellular location">
    <subcellularLocation>
        <location evidence="1">Cytoplasm</location>
        <location evidence="1">Cytosol</location>
    </subcellularLocation>
</comment>
<evidence type="ECO:0000313" key="4">
    <source>
        <dbReference type="EMBL" id="GLD66093.1"/>
    </source>
</evidence>
<dbReference type="Proteomes" id="UP001279410">
    <property type="component" value="Unassembled WGS sequence"/>
</dbReference>
<sequence length="295" mass="33554">MLLTQDQDILIRLLRCVSDVKLNTNDTKKQDVTEDNIKKLSVSEDSTKLKKPPSSFRPELQTESAQVSYRTVQWDESLLQSAGKTPAGPLFNIQCPEAAVCELHLPHCETKDALQVKGLLSVVHISNDGLRILEPQEITDTHVVVKPINCKVLLFLRSPVRRHRVLDVFLLPTNIPLSEVKAQHGDAKYIKTSSSCRLMIGQSYSVHCESEDLEIQPECAEFHPRYGLNYFPTFEVFLTSNQEEVTVMIQDPKRTEVWGDRMFFCQRETVQSIVHHRTGCSQLRHSLLAQVSSLF</sequence>
<dbReference type="InterPro" id="IPR025307">
    <property type="entry name" value="FIIND_dom"/>
</dbReference>
<dbReference type="GO" id="GO:0005829">
    <property type="term" value="C:cytosol"/>
    <property type="evidence" value="ECO:0007669"/>
    <property type="project" value="UniProtKB-SubCell"/>
</dbReference>
<dbReference type="Pfam" id="PF23679">
    <property type="entry name" value="UPA-FIIND"/>
    <property type="match status" value="1"/>
</dbReference>